<evidence type="ECO:0000256" key="1">
    <source>
        <dbReference type="ARBA" id="ARBA00001968"/>
    </source>
</evidence>
<dbReference type="InterPro" id="IPR013527">
    <property type="entry name" value="YicC-like_N"/>
</dbReference>
<evidence type="ECO:0000313" key="8">
    <source>
        <dbReference type="EMBL" id="RLL10854.1"/>
    </source>
</evidence>
<keyword evidence="4" id="KW-0378">Hydrolase</keyword>
<dbReference type="GO" id="GO:0004521">
    <property type="term" value="F:RNA endonuclease activity"/>
    <property type="evidence" value="ECO:0007669"/>
    <property type="project" value="InterPro"/>
</dbReference>
<dbReference type="PANTHER" id="PTHR30636:SF3">
    <property type="entry name" value="UPF0701 PROTEIN YICC"/>
    <property type="match status" value="1"/>
</dbReference>
<evidence type="ECO:0000256" key="5">
    <source>
        <dbReference type="ARBA" id="ARBA00035648"/>
    </source>
</evidence>
<dbReference type="AlphaFoldDB" id="A0A498CNU2"/>
<proteinExistence type="inferred from homology"/>
<dbReference type="NCBIfam" id="TIGR00255">
    <property type="entry name" value="YicC/YloC family endoribonuclease"/>
    <property type="match status" value="1"/>
</dbReference>
<protein>
    <submittedName>
        <fullName evidence="8">YicC family protein</fullName>
    </submittedName>
</protein>
<keyword evidence="2" id="KW-0540">Nuclease</keyword>
<comment type="caution">
    <text evidence="8">The sequence shown here is derived from an EMBL/GenBank/DDBJ whole genome shotgun (WGS) entry which is preliminary data.</text>
</comment>
<dbReference type="InterPro" id="IPR013551">
    <property type="entry name" value="YicC-like_C"/>
</dbReference>
<evidence type="ECO:0000256" key="3">
    <source>
        <dbReference type="ARBA" id="ARBA00022759"/>
    </source>
</evidence>
<dbReference type="InterPro" id="IPR005229">
    <property type="entry name" value="YicC/YloC-like"/>
</dbReference>
<evidence type="ECO:0000259" key="6">
    <source>
        <dbReference type="Pfam" id="PF03755"/>
    </source>
</evidence>
<feature type="domain" description="Endoribonuclease YicC-like N-terminal" evidence="6">
    <location>
        <begin position="2"/>
        <end position="156"/>
    </location>
</feature>
<reference evidence="8 9" key="1">
    <citation type="submission" date="2018-10" db="EMBL/GenBank/DDBJ databases">
        <title>Anaerotruncus faecis sp. nov., isolated from human feces.</title>
        <authorList>
            <person name="Wang Y.-J."/>
        </authorList>
    </citation>
    <scope>NUCLEOTIDE SEQUENCE [LARGE SCALE GENOMIC DNA]</scope>
    <source>
        <strain evidence="8 9">22A2-44</strain>
    </source>
</reference>
<dbReference type="Proteomes" id="UP000276301">
    <property type="component" value="Unassembled WGS sequence"/>
</dbReference>
<accession>A0A498CNU2</accession>
<keyword evidence="9" id="KW-1185">Reference proteome</keyword>
<feature type="domain" description="Endoribonuclease YicC-like C-terminal" evidence="7">
    <location>
        <begin position="173"/>
        <end position="292"/>
    </location>
</feature>
<gene>
    <name evidence="8" type="ORF">D4A47_08145</name>
</gene>
<name>A0A498CNU2_9FIRM</name>
<dbReference type="GO" id="GO:0016787">
    <property type="term" value="F:hydrolase activity"/>
    <property type="evidence" value="ECO:0007669"/>
    <property type="project" value="UniProtKB-KW"/>
</dbReference>
<dbReference type="Pfam" id="PF08340">
    <property type="entry name" value="YicC-like_C"/>
    <property type="match status" value="1"/>
</dbReference>
<evidence type="ECO:0000259" key="7">
    <source>
        <dbReference type="Pfam" id="PF08340"/>
    </source>
</evidence>
<keyword evidence="3" id="KW-0255">Endonuclease</keyword>
<sequence>MVKSMTGYGRAQQMLGGRDITVEIKSVNHRFFEFSARVPRAYGYLEERLKSYVQGQISRGKVEVGVTILTVEGQNAVVEANRELAGAYVDALRKIGEEAGLKDDLTLSTLTRFSDIFTVRREAEDEEEIWAAVRTVADEAVNRFVAMRAAEGERLRADLLGRLESIGRGVALVKEQSPRTVEAYRERLAAKIREVLADRQIDETRIVTEAAIFADRVAVDEETVRLESHLVQFREILGSDYPIGRKLDFLVQEINREANTIGSKAQDVAVAQVVVDIKSDVEKIREQIQNIE</sequence>
<evidence type="ECO:0000256" key="4">
    <source>
        <dbReference type="ARBA" id="ARBA00022801"/>
    </source>
</evidence>
<evidence type="ECO:0000313" key="9">
    <source>
        <dbReference type="Proteomes" id="UP000276301"/>
    </source>
</evidence>
<comment type="similarity">
    <text evidence="5">Belongs to the YicC/YloC family.</text>
</comment>
<evidence type="ECO:0000256" key="2">
    <source>
        <dbReference type="ARBA" id="ARBA00022722"/>
    </source>
</evidence>
<comment type="cofactor">
    <cofactor evidence="1">
        <name>a divalent metal cation</name>
        <dbReference type="ChEBI" id="CHEBI:60240"/>
    </cofactor>
</comment>
<organism evidence="8 9">
    <name type="scientific">Anaerotruncus massiliensis</name>
    <name type="common">ex Liu et al. 2021</name>
    <dbReference type="NCBI Taxonomy" id="2321404"/>
    <lineage>
        <taxon>Bacteria</taxon>
        <taxon>Bacillati</taxon>
        <taxon>Bacillota</taxon>
        <taxon>Clostridia</taxon>
        <taxon>Eubacteriales</taxon>
        <taxon>Oscillospiraceae</taxon>
        <taxon>Anaerotruncus</taxon>
    </lineage>
</organism>
<dbReference type="Pfam" id="PF03755">
    <property type="entry name" value="YicC-like_N"/>
    <property type="match status" value="1"/>
</dbReference>
<dbReference type="PANTHER" id="PTHR30636">
    <property type="entry name" value="UPF0701 PROTEIN YICC"/>
    <property type="match status" value="1"/>
</dbReference>
<dbReference type="RefSeq" id="WP_121586916.1">
    <property type="nucleotide sequence ID" value="NZ_RCHT01000012.1"/>
</dbReference>
<dbReference type="EMBL" id="RCHT01000012">
    <property type="protein sequence ID" value="RLL10854.1"/>
    <property type="molecule type" value="Genomic_DNA"/>
</dbReference>